<dbReference type="GO" id="GO:0017004">
    <property type="term" value="P:cytochrome complex assembly"/>
    <property type="evidence" value="ECO:0007669"/>
    <property type="project" value="UniProtKB-KW"/>
</dbReference>
<keyword evidence="2" id="KW-0472">Membrane</keyword>
<keyword evidence="1" id="KW-0201">Cytochrome c-type biogenesis</keyword>
<keyword evidence="2" id="KW-0812">Transmembrane</keyword>
<accession>A0A849L3U5</accession>
<evidence type="ECO:0000256" key="1">
    <source>
        <dbReference type="ARBA" id="ARBA00022748"/>
    </source>
</evidence>
<evidence type="ECO:0000313" key="3">
    <source>
        <dbReference type="EMBL" id="NNU81026.1"/>
    </source>
</evidence>
<sequence length="407" mass="42897">MIFWAVAAGLGLATAMVLLRAALRAPQDARDARSLQVYRDQLSEIDGDLARGVLTDGEAAALRTEISRRLLAAADSAGDVARTAPSGPTGAMLALVAVVVLGGGAALYLAIGSAGAPDMPLAQRLAQNAAEYAMRPGQAEAEAMIAEQGQTPRPRADVDPQQLQLLDQLKAVLAQRPDDLRGHELLAQNMARLGNWTEAAAAQAEVLRIKGAEATGSDHAARAEYMILSVNGYVSPEAEAALRQALTLDPREPRGRYYSGLSAAQAGRFDLAYDIWVRLLNESRPEAPWVSAIASQIRDVALAAGRPVPDIPGAATGPTAEDMAGAADMAPEERAQMIRSMVAGLSDRLATEGGPAEDWARLIRAYGVLGETAQASRIWTEAQQVFADAPAELSIIRQAARDAEVAQ</sequence>
<proteinExistence type="predicted"/>
<comment type="caution">
    <text evidence="3">The sequence shown here is derived from an EMBL/GenBank/DDBJ whole genome shotgun (WGS) entry which is preliminary data.</text>
</comment>
<name>A0A849L3U5_9RHOB</name>
<dbReference type="AlphaFoldDB" id="A0A849L3U5"/>
<feature type="transmembrane region" description="Helical" evidence="2">
    <location>
        <begin position="91"/>
        <end position="111"/>
    </location>
</feature>
<keyword evidence="2" id="KW-1133">Transmembrane helix</keyword>
<dbReference type="Gene3D" id="1.25.40.10">
    <property type="entry name" value="Tetratricopeptide repeat domain"/>
    <property type="match status" value="1"/>
</dbReference>
<gene>
    <name evidence="3" type="primary">ccmI</name>
    <name evidence="3" type="ORF">HMH01_11315</name>
</gene>
<evidence type="ECO:0000313" key="4">
    <source>
        <dbReference type="Proteomes" id="UP000572377"/>
    </source>
</evidence>
<dbReference type="SUPFAM" id="SSF48452">
    <property type="entry name" value="TPR-like"/>
    <property type="match status" value="1"/>
</dbReference>
<reference evidence="3 4" key="1">
    <citation type="submission" date="2020-05" db="EMBL/GenBank/DDBJ databases">
        <title>Gimesia benthica sp. nov., a novel planctomycete isolated from a deep-sea water sample of the Northwest Indian Ocean.</title>
        <authorList>
            <person name="Wang J."/>
            <person name="Ruan C."/>
            <person name="Song L."/>
            <person name="Zhu Y."/>
            <person name="Li A."/>
            <person name="Zheng X."/>
            <person name="Wang L."/>
            <person name="Lu Z."/>
            <person name="Huang Y."/>
            <person name="Du W."/>
            <person name="Zhou Y."/>
            <person name="Huang L."/>
            <person name="Dai X."/>
        </authorList>
    </citation>
    <scope>NUCLEOTIDE SEQUENCE [LARGE SCALE GENOMIC DNA]</scope>
    <source>
        <strain evidence="3 4">YYQ-30</strain>
    </source>
</reference>
<evidence type="ECO:0000256" key="2">
    <source>
        <dbReference type="SAM" id="Phobius"/>
    </source>
</evidence>
<dbReference type="EMBL" id="JABFBC010000002">
    <property type="protein sequence ID" value="NNU81026.1"/>
    <property type="molecule type" value="Genomic_DNA"/>
</dbReference>
<dbReference type="RefSeq" id="WP_171325609.1">
    <property type="nucleotide sequence ID" value="NZ_JABFBC010000002.1"/>
</dbReference>
<dbReference type="InterPro" id="IPR017560">
    <property type="entry name" value="Cyt_c_biogenesis_CcmI"/>
</dbReference>
<dbReference type="InterPro" id="IPR011990">
    <property type="entry name" value="TPR-like_helical_dom_sf"/>
</dbReference>
<protein>
    <submittedName>
        <fullName evidence="3">C-type cytochrome biogenesis protein CcmI</fullName>
    </submittedName>
</protein>
<dbReference type="NCBIfam" id="TIGR03142">
    <property type="entry name" value="cytochro_ccmI"/>
    <property type="match status" value="1"/>
</dbReference>
<keyword evidence="4" id="KW-1185">Reference proteome</keyword>
<organism evidence="3 4">
    <name type="scientific">Halovulum dunhuangense</name>
    <dbReference type="NCBI Taxonomy" id="1505036"/>
    <lineage>
        <taxon>Bacteria</taxon>
        <taxon>Pseudomonadati</taxon>
        <taxon>Pseudomonadota</taxon>
        <taxon>Alphaproteobacteria</taxon>
        <taxon>Rhodobacterales</taxon>
        <taxon>Paracoccaceae</taxon>
        <taxon>Halovulum</taxon>
    </lineage>
</organism>
<dbReference type="Proteomes" id="UP000572377">
    <property type="component" value="Unassembled WGS sequence"/>
</dbReference>